<dbReference type="SUPFAM" id="SSF55144">
    <property type="entry name" value="LigT-like"/>
    <property type="match status" value="1"/>
</dbReference>
<dbReference type="EMBL" id="KN846952">
    <property type="protein sequence ID" value="KIV83757.1"/>
    <property type="molecule type" value="Genomic_DNA"/>
</dbReference>
<dbReference type="STRING" id="1016849.A0A0D1YLM4"/>
<dbReference type="GO" id="GO:0009187">
    <property type="term" value="P:cyclic nucleotide metabolic process"/>
    <property type="evidence" value="ECO:0007669"/>
    <property type="project" value="TreeGrafter"/>
</dbReference>
<dbReference type="HOGENOM" id="CLU_108991_1_0_1"/>
<dbReference type="OrthoDB" id="514292at2759"/>
<evidence type="ECO:0000313" key="2">
    <source>
        <dbReference type="Proteomes" id="UP000053599"/>
    </source>
</evidence>
<proteinExistence type="predicted"/>
<organism evidence="1 2">
    <name type="scientific">Exophiala sideris</name>
    <dbReference type="NCBI Taxonomy" id="1016849"/>
    <lineage>
        <taxon>Eukaryota</taxon>
        <taxon>Fungi</taxon>
        <taxon>Dikarya</taxon>
        <taxon>Ascomycota</taxon>
        <taxon>Pezizomycotina</taxon>
        <taxon>Eurotiomycetes</taxon>
        <taxon>Chaetothyriomycetidae</taxon>
        <taxon>Chaetothyriales</taxon>
        <taxon>Herpotrichiellaceae</taxon>
        <taxon>Exophiala</taxon>
    </lineage>
</organism>
<reference evidence="1 2" key="1">
    <citation type="submission" date="2015-01" db="EMBL/GenBank/DDBJ databases">
        <title>The Genome Sequence of Exophiala sideris CBS121828.</title>
        <authorList>
            <consortium name="The Broad Institute Genomics Platform"/>
            <person name="Cuomo C."/>
            <person name="de Hoog S."/>
            <person name="Gorbushina A."/>
            <person name="Stielow B."/>
            <person name="Teixiera M."/>
            <person name="Abouelleil A."/>
            <person name="Chapman S.B."/>
            <person name="Priest M."/>
            <person name="Young S.K."/>
            <person name="Wortman J."/>
            <person name="Nusbaum C."/>
            <person name="Birren B."/>
        </authorList>
    </citation>
    <scope>NUCLEOTIDE SEQUENCE [LARGE SCALE GENOMIC DNA]</scope>
    <source>
        <strain evidence="1 2">CBS 121828</strain>
    </source>
</reference>
<protein>
    <recommendedName>
        <fullName evidence="3">2',3'-cyclic-nucleotide 3'-phosphodiesterase</fullName>
    </recommendedName>
</protein>
<dbReference type="InterPro" id="IPR012386">
    <property type="entry name" value="Cyclic-nucl_3Pdiesterase"/>
</dbReference>
<dbReference type="InterPro" id="IPR009097">
    <property type="entry name" value="Cyclic_Pdiesterase"/>
</dbReference>
<dbReference type="GO" id="GO:0004113">
    <property type="term" value="F:2',3'-cyclic-nucleotide 3'-phosphodiesterase activity"/>
    <property type="evidence" value="ECO:0007669"/>
    <property type="project" value="TreeGrafter"/>
</dbReference>
<evidence type="ECO:0000313" key="1">
    <source>
        <dbReference type="EMBL" id="KIV83757.1"/>
    </source>
</evidence>
<accession>A0A0D1YLM4</accession>
<name>A0A0D1YLM4_9EURO</name>
<evidence type="ECO:0008006" key="3">
    <source>
        <dbReference type="Google" id="ProtNLM"/>
    </source>
</evidence>
<dbReference type="PANTHER" id="PTHR28141">
    <property type="entry name" value="2',3'-CYCLIC-NUCLEOTIDE 3'-PHOSPHODIESTERASE"/>
    <property type="match status" value="1"/>
</dbReference>
<dbReference type="Proteomes" id="UP000053599">
    <property type="component" value="Unassembled WGS sequence"/>
</dbReference>
<dbReference type="Pfam" id="PF07823">
    <property type="entry name" value="CPDase"/>
    <property type="match status" value="1"/>
</dbReference>
<sequence length="215" mass="23931">MHSSLWLIPPCADHPFNKSIQDLITNTLPSDFPHAPKNNFIPHVTITSDVDPATTYGSSSSPQEWLDSLALPEFKRESNEVIIELEELEAGEPFFKKVTLRAKKDANLVSLAAACRRQGVCISEDEASQWAEKDYLPHLSLFYGEILKDEVQKKIGLIELQLGFELGSLFDCCGGTLAMGAKLVLVDTGKSIDGWQPIAERECPWVMWRMAKGLV</sequence>
<dbReference type="Gene3D" id="3.90.1140.10">
    <property type="entry name" value="Cyclic phosphodiesterase"/>
    <property type="match status" value="1"/>
</dbReference>
<gene>
    <name evidence="1" type="ORF">PV11_05752</name>
</gene>
<dbReference type="AlphaFoldDB" id="A0A0D1YLM4"/>
<dbReference type="PANTHER" id="PTHR28141:SF1">
    <property type="entry name" value="2',3'-CYCLIC-NUCLEOTIDE 3'-PHOSPHODIESTERASE"/>
    <property type="match status" value="1"/>
</dbReference>